<dbReference type="AlphaFoldDB" id="A0A1H7KM89"/>
<dbReference type="Proteomes" id="UP000198953">
    <property type="component" value="Unassembled WGS sequence"/>
</dbReference>
<sequence length="221" mass="24801">MRADRRPPFTNAPLKTPRLKTPLLKNVPPEHSERTLRLLQVYGRIGTRLLHRSDLRDGRDCLRLAVIAQLRGWSQEALQWLHRAGEAGQTEAVALLHDARWEEAAVRLAYRYGREYLRAEARRTGVAMFFFRLAAEKGHAEAAYELGVAHQKKGEDWEAAIWFRRAAAKGHPSAATKFGGAAQQLARTPWTQDGVLPLEVMDMGAGWAPPEGGRRVADPRA</sequence>
<feature type="region of interest" description="Disordered" evidence="1">
    <location>
        <begin position="1"/>
        <end position="26"/>
    </location>
</feature>
<gene>
    <name evidence="2" type="ORF">SAMN05660976_01303</name>
</gene>
<evidence type="ECO:0000256" key="1">
    <source>
        <dbReference type="SAM" id="MobiDB-lite"/>
    </source>
</evidence>
<evidence type="ECO:0000313" key="3">
    <source>
        <dbReference type="Proteomes" id="UP000198953"/>
    </source>
</evidence>
<evidence type="ECO:0000313" key="2">
    <source>
        <dbReference type="EMBL" id="SEK87892.1"/>
    </source>
</evidence>
<feature type="compositionally biased region" description="Low complexity" evidence="1">
    <location>
        <begin position="13"/>
        <end position="25"/>
    </location>
</feature>
<reference evidence="2 3" key="1">
    <citation type="submission" date="2016-10" db="EMBL/GenBank/DDBJ databases">
        <authorList>
            <person name="de Groot N.N."/>
        </authorList>
    </citation>
    <scope>NUCLEOTIDE SEQUENCE [LARGE SCALE GENOMIC DNA]</scope>
    <source>
        <strain evidence="2 3">DSM 43357</strain>
    </source>
</reference>
<dbReference type="RefSeq" id="WP_055505674.1">
    <property type="nucleotide sequence ID" value="NZ_BBZG01000003.1"/>
</dbReference>
<organism evidence="2 3">
    <name type="scientific">Nonomuraea pusilla</name>
    <dbReference type="NCBI Taxonomy" id="46177"/>
    <lineage>
        <taxon>Bacteria</taxon>
        <taxon>Bacillati</taxon>
        <taxon>Actinomycetota</taxon>
        <taxon>Actinomycetes</taxon>
        <taxon>Streptosporangiales</taxon>
        <taxon>Streptosporangiaceae</taxon>
        <taxon>Nonomuraea</taxon>
    </lineage>
</organism>
<protein>
    <recommendedName>
        <fullName evidence="4">Sel1 repeat-containing protein</fullName>
    </recommendedName>
</protein>
<name>A0A1H7KM89_9ACTN</name>
<keyword evidence="3" id="KW-1185">Reference proteome</keyword>
<accession>A0A1H7KM89</accession>
<dbReference type="Gene3D" id="1.25.40.10">
    <property type="entry name" value="Tetratricopeptide repeat domain"/>
    <property type="match status" value="1"/>
</dbReference>
<evidence type="ECO:0008006" key="4">
    <source>
        <dbReference type="Google" id="ProtNLM"/>
    </source>
</evidence>
<dbReference type="InterPro" id="IPR011990">
    <property type="entry name" value="TPR-like_helical_dom_sf"/>
</dbReference>
<dbReference type="STRING" id="46177.SAMN05660976_01303"/>
<dbReference type="EMBL" id="FOBF01000003">
    <property type="protein sequence ID" value="SEK87892.1"/>
    <property type="molecule type" value="Genomic_DNA"/>
</dbReference>
<proteinExistence type="predicted"/>
<dbReference type="SUPFAM" id="SSF81901">
    <property type="entry name" value="HCP-like"/>
    <property type="match status" value="1"/>
</dbReference>